<evidence type="ECO:0000313" key="3">
    <source>
        <dbReference type="EMBL" id="WLQ42576.1"/>
    </source>
</evidence>
<protein>
    <recommendedName>
        <fullName evidence="5">Lipoprotein</fullName>
    </recommendedName>
</protein>
<keyword evidence="4" id="KW-1185">Reference proteome</keyword>
<dbReference type="PROSITE" id="PS51257">
    <property type="entry name" value="PROKAR_LIPOPROTEIN"/>
    <property type="match status" value="1"/>
</dbReference>
<feature type="region of interest" description="Disordered" evidence="1">
    <location>
        <begin position="31"/>
        <end position="65"/>
    </location>
</feature>
<reference evidence="3 4" key="1">
    <citation type="submission" date="2023-03" db="EMBL/GenBank/DDBJ databases">
        <title>Isolation and description of six Streptomyces strains from soil environments, able to metabolize different microbial glucans.</title>
        <authorList>
            <person name="Widen T."/>
            <person name="Larsbrink J."/>
        </authorList>
    </citation>
    <scope>NUCLEOTIDE SEQUENCE [LARGE SCALE GENOMIC DNA]</scope>
    <source>
        <strain evidence="3 4">Mut2</strain>
    </source>
</reference>
<feature type="signal peptide" evidence="2">
    <location>
        <begin position="1"/>
        <end position="18"/>
    </location>
</feature>
<accession>A0ABY9I6T2</accession>
<proteinExistence type="predicted"/>
<name>A0ABY9I6T2_9ACTN</name>
<feature type="compositionally biased region" description="Polar residues" evidence="1">
    <location>
        <begin position="31"/>
        <end position="52"/>
    </location>
</feature>
<organism evidence="3 4">
    <name type="scientific">Streptomyces laculatispora</name>
    <dbReference type="NCBI Taxonomy" id="887464"/>
    <lineage>
        <taxon>Bacteria</taxon>
        <taxon>Bacillati</taxon>
        <taxon>Actinomycetota</taxon>
        <taxon>Actinomycetes</taxon>
        <taxon>Kitasatosporales</taxon>
        <taxon>Streptomycetaceae</taxon>
        <taxon>Streptomyces</taxon>
    </lineage>
</organism>
<dbReference type="RefSeq" id="WP_306089982.1">
    <property type="nucleotide sequence ID" value="NZ_CP120992.1"/>
</dbReference>
<evidence type="ECO:0000256" key="1">
    <source>
        <dbReference type="SAM" id="MobiDB-lite"/>
    </source>
</evidence>
<dbReference type="EMBL" id="CP120992">
    <property type="protein sequence ID" value="WLQ42576.1"/>
    <property type="molecule type" value="Genomic_DNA"/>
</dbReference>
<evidence type="ECO:0000313" key="4">
    <source>
        <dbReference type="Proteomes" id="UP001229952"/>
    </source>
</evidence>
<keyword evidence="2" id="KW-0732">Signal</keyword>
<dbReference type="Proteomes" id="UP001229952">
    <property type="component" value="Chromosome"/>
</dbReference>
<feature type="chain" id="PRO_5046448517" description="Lipoprotein" evidence="2">
    <location>
        <begin position="19"/>
        <end position="203"/>
    </location>
</feature>
<evidence type="ECO:0008006" key="5">
    <source>
        <dbReference type="Google" id="ProtNLM"/>
    </source>
</evidence>
<evidence type="ECO:0000256" key="2">
    <source>
        <dbReference type="SAM" id="SignalP"/>
    </source>
</evidence>
<sequence>MRTATTAMSVGLLCAALAACGSNSEAVSETVQGATSAPTPAPSKSEQPSTDDPQVGGGLTYAAPPDDPMALGEAWQWSSTTRSGTKGTGTTAVLAYKQNMPPKVADEDLRYDQVKVRICSTTGTPITVYRRFFALIKPSGEVNTVKMVAPDPRTAFPSKDTILKPGQCTEGTIDFLGVRSEQPVLAVWGPDGAPKPAAWVISQ</sequence>
<gene>
    <name evidence="3" type="ORF">P8A22_23105</name>
</gene>